<dbReference type="AlphaFoldDB" id="A0A1I1FSU5"/>
<sequence length="95" mass="10417">MNEQAPGLTVGLVVRDTARDRLGEVVDLGERRVRLRPVDGGREWEADPGRVVVLGRHGSLRVELALVNQRSRAAADVRSRGGEAVWGRAASPWRP</sequence>
<gene>
    <name evidence="1" type="ORF">SAMN05421773_101803</name>
</gene>
<organism evidence="1 2">
    <name type="scientific">Streptomyces aidingensis</name>
    <dbReference type="NCBI Taxonomy" id="910347"/>
    <lineage>
        <taxon>Bacteria</taxon>
        <taxon>Bacillati</taxon>
        <taxon>Actinomycetota</taxon>
        <taxon>Actinomycetes</taxon>
        <taxon>Kitasatosporales</taxon>
        <taxon>Streptomycetaceae</taxon>
        <taxon>Streptomyces</taxon>
    </lineage>
</organism>
<accession>A0A1I1FSU5</accession>
<reference evidence="1 2" key="1">
    <citation type="submission" date="2016-10" db="EMBL/GenBank/DDBJ databases">
        <authorList>
            <person name="de Groot N.N."/>
        </authorList>
    </citation>
    <scope>NUCLEOTIDE SEQUENCE [LARGE SCALE GENOMIC DNA]</scope>
    <source>
        <strain evidence="1 2">CGMCC 4.5739</strain>
    </source>
</reference>
<protein>
    <submittedName>
        <fullName evidence="1">Uncharacterized protein</fullName>
    </submittedName>
</protein>
<evidence type="ECO:0000313" key="1">
    <source>
        <dbReference type="EMBL" id="SFC00718.1"/>
    </source>
</evidence>
<dbReference type="RefSeq" id="WP_175541239.1">
    <property type="nucleotide sequence ID" value="NZ_FOLM01000001.1"/>
</dbReference>
<dbReference type="Proteomes" id="UP000199207">
    <property type="component" value="Unassembled WGS sequence"/>
</dbReference>
<name>A0A1I1FSU5_9ACTN</name>
<proteinExistence type="predicted"/>
<keyword evidence="2" id="KW-1185">Reference proteome</keyword>
<dbReference type="EMBL" id="FOLM01000001">
    <property type="protein sequence ID" value="SFC00718.1"/>
    <property type="molecule type" value="Genomic_DNA"/>
</dbReference>
<evidence type="ECO:0000313" key="2">
    <source>
        <dbReference type="Proteomes" id="UP000199207"/>
    </source>
</evidence>